<dbReference type="Pfam" id="PF00078">
    <property type="entry name" value="RVT_1"/>
    <property type="match status" value="1"/>
</dbReference>
<evidence type="ECO:0000313" key="2">
    <source>
        <dbReference type="EMBL" id="KAK5914646.1"/>
    </source>
</evidence>
<gene>
    <name evidence="2" type="ORF">CgunFtcFv8_009070</name>
</gene>
<dbReference type="AlphaFoldDB" id="A0AAN8HGB3"/>
<accession>A0AAN8HGB3</accession>
<name>A0AAN8HGB3_CHAGU</name>
<feature type="domain" description="Reverse transcriptase" evidence="1">
    <location>
        <begin position="1"/>
        <end position="133"/>
    </location>
</feature>
<organism evidence="2 3">
    <name type="scientific">Champsocephalus gunnari</name>
    <name type="common">Mackerel icefish</name>
    <dbReference type="NCBI Taxonomy" id="52237"/>
    <lineage>
        <taxon>Eukaryota</taxon>
        <taxon>Metazoa</taxon>
        <taxon>Chordata</taxon>
        <taxon>Craniata</taxon>
        <taxon>Vertebrata</taxon>
        <taxon>Euteleostomi</taxon>
        <taxon>Actinopterygii</taxon>
        <taxon>Neopterygii</taxon>
        <taxon>Teleostei</taxon>
        <taxon>Neoteleostei</taxon>
        <taxon>Acanthomorphata</taxon>
        <taxon>Eupercaria</taxon>
        <taxon>Perciformes</taxon>
        <taxon>Notothenioidei</taxon>
        <taxon>Channichthyidae</taxon>
        <taxon>Champsocephalus</taxon>
    </lineage>
</organism>
<comment type="caution">
    <text evidence="2">The sequence shown here is derived from an EMBL/GenBank/DDBJ whole genome shotgun (WGS) entry which is preliminary data.</text>
</comment>
<evidence type="ECO:0000313" key="3">
    <source>
        <dbReference type="Proteomes" id="UP001331515"/>
    </source>
</evidence>
<protein>
    <recommendedName>
        <fullName evidence="1">Reverse transcriptase domain-containing protein</fullName>
    </recommendedName>
</protein>
<dbReference type="Proteomes" id="UP001331515">
    <property type="component" value="Unassembled WGS sequence"/>
</dbReference>
<keyword evidence="3" id="KW-1185">Reference proteome</keyword>
<reference evidence="2 3" key="1">
    <citation type="journal article" date="2023" name="Mol. Biol. Evol.">
        <title>Genomics of Secondarily Temperate Adaptation in the Only Non-Antarctic Icefish.</title>
        <authorList>
            <person name="Rivera-Colon A.G."/>
            <person name="Rayamajhi N."/>
            <person name="Minhas B.F."/>
            <person name="Madrigal G."/>
            <person name="Bilyk K.T."/>
            <person name="Yoon V."/>
            <person name="Hune M."/>
            <person name="Gregory S."/>
            <person name="Cheng C.H.C."/>
            <person name="Catchen J.M."/>
        </authorList>
    </citation>
    <scope>NUCLEOTIDE SEQUENCE [LARGE SCALE GENOMIC DNA]</scope>
    <source>
        <tissue evidence="2">White muscle</tissue>
    </source>
</reference>
<proteinExistence type="predicted"/>
<dbReference type="EMBL" id="JAURVH010001527">
    <property type="protein sequence ID" value="KAK5914646.1"/>
    <property type="molecule type" value="Genomic_DNA"/>
</dbReference>
<dbReference type="PROSITE" id="PS50878">
    <property type="entry name" value="RT_POL"/>
    <property type="match status" value="1"/>
</dbReference>
<dbReference type="PANTHER" id="PTHR33332">
    <property type="entry name" value="REVERSE TRANSCRIPTASE DOMAIN-CONTAINING PROTEIN"/>
    <property type="match status" value="1"/>
</dbReference>
<dbReference type="InterPro" id="IPR000477">
    <property type="entry name" value="RT_dom"/>
</dbReference>
<evidence type="ECO:0000259" key="1">
    <source>
        <dbReference type="PROSITE" id="PS50878"/>
    </source>
</evidence>
<sequence length="133" mass="14129">MASMESFSLASNPCTVLKQPLRVLNDLLRADSGRSAVLVLLDLTAAVDTVDHSILLSGLEQSAGITGSALAWFRSYLTDRSLSVQLGAFSSAKAPLTCGVPQGSTLGPILFLQYILPLGSILTKHNNNIDPRF</sequence>